<dbReference type="PROSITE" id="PS50837">
    <property type="entry name" value="NACHT"/>
    <property type="match status" value="1"/>
</dbReference>
<dbReference type="PROSITE" id="PS50088">
    <property type="entry name" value="ANK_REPEAT"/>
    <property type="match status" value="7"/>
</dbReference>
<keyword evidence="1" id="KW-0677">Repeat</keyword>
<evidence type="ECO:0000259" key="4">
    <source>
        <dbReference type="PROSITE" id="PS50837"/>
    </source>
</evidence>
<gene>
    <name evidence="5" type="ORF">N7492_008281</name>
</gene>
<dbReference type="InterPro" id="IPR056884">
    <property type="entry name" value="NPHP3-like_N"/>
</dbReference>
<dbReference type="Pfam" id="PF24883">
    <property type="entry name" value="NPHP3_N"/>
    <property type="match status" value="1"/>
</dbReference>
<dbReference type="Pfam" id="PF00023">
    <property type="entry name" value="Ank"/>
    <property type="match status" value="1"/>
</dbReference>
<evidence type="ECO:0000313" key="5">
    <source>
        <dbReference type="EMBL" id="KAJ5155478.1"/>
    </source>
</evidence>
<feature type="repeat" description="ANK" evidence="2">
    <location>
        <begin position="740"/>
        <end position="772"/>
    </location>
</feature>
<sequence length="1012" mass="112939">MTDPLAIASGIAGLLSLGIQVTQSLVTFYTTYKDQDTDLAKVAQNLDNLLGIFRALDIAVEERRSQADTQDLLREVEKAVQKCEEIITELQSECEKFQKDSADSFKDRVKVAGRRAAYPFRKSTLQKLEEDVSDIRVNLSVALDILQLKSQTQIQDIISEVKSLVERTNASQVSFTIRCWLMAPDTSLNHYATCAKCHPSTGLWFVNGHQFQTWLEERNSFLWLNGFAGCGKSVLCSTAIQHTFREMRHKHRVGIAYFYFSFSDEAKQDDNGMLRTLLLQLSAQLQNGERDLEQLHALYRSISPPVHALADSLRCFLERFCDTYILLDALDESPRDRKREGVLRAIQVIRSWSIPGVHLLVTSRNELDIRESLSPSCDQDLPLRNSEVDRDIASFVSYQLKNDMKLQKWKARHEEIQAKLTTGAKGVFRYVECQFNALRRAKNRNQLDECLRTLPRDLDGTYERILRSIADEYVEDVRRVLTLLCFSTRPLTVNELIDAHAVELSEPPRLDREGRSYELDDIVDICLGLMEIDATEDNNGQNTLTARIAHFSVQEYLQSERILQSKAKKFAIRSAPANAEIAQICLVYLLEPPLFEGTLDERKPTEFPLARFAAMHWFSHYVISGEEKSGIEQLVLRLFEDKKSFATWIRLHDIDRPWETNMSRPMAETASPLYYAALLGLESVLNSVPADSRGTSPLGAVNAQGGRLGNALQAASSEGHRRAVQILLDRGADVNAKCGEFGNALQAASFNGHKRVAQMLLDRGADVNAHGGFFDNALPAASWRAHEKVVRMLLDQGADINVQGGRYGNALQVASRKGYEKVVLMLLDRGADVNVQGGRYGNALQAASYRGHEKVVQMLLDRGADVNAQGGKYDNAIQAAADGGQEKVVQLLLDREADVHTGRHVTYSLRNSPGFSRFLQQAASWEGHRDVVHLLLDKGADVNAQGGFYGNALQAASRGGHQDIVNLLLDKGADVNAQGGFFGNALQAASYEGHQEIADLLQRRGAIISSSQ</sequence>
<dbReference type="Gene3D" id="3.40.50.300">
    <property type="entry name" value="P-loop containing nucleotide triphosphate hydrolases"/>
    <property type="match status" value="1"/>
</dbReference>
<dbReference type="InterPro" id="IPR027417">
    <property type="entry name" value="P-loop_NTPase"/>
</dbReference>
<dbReference type="Pfam" id="PF17111">
    <property type="entry name" value="PigL_N"/>
    <property type="match status" value="1"/>
</dbReference>
<feature type="repeat" description="ANK" evidence="2">
    <location>
        <begin position="773"/>
        <end position="805"/>
    </location>
</feature>
<feature type="repeat" description="ANK" evidence="2">
    <location>
        <begin position="923"/>
        <end position="947"/>
    </location>
</feature>
<comment type="caution">
    <text evidence="5">The sequence shown here is derived from an EMBL/GenBank/DDBJ whole genome shotgun (WGS) entry which is preliminary data.</text>
</comment>
<reference evidence="5" key="1">
    <citation type="submission" date="2022-11" db="EMBL/GenBank/DDBJ databases">
        <authorList>
            <person name="Petersen C."/>
        </authorList>
    </citation>
    <scope>NUCLEOTIDE SEQUENCE</scope>
    <source>
        <strain evidence="5">IBT 21917</strain>
    </source>
</reference>
<feature type="repeat" description="ANK" evidence="2">
    <location>
        <begin position="707"/>
        <end position="739"/>
    </location>
</feature>
<feature type="repeat" description="ANK" evidence="2">
    <location>
        <begin position="839"/>
        <end position="871"/>
    </location>
</feature>
<proteinExistence type="predicted"/>
<dbReference type="PROSITE" id="PS50297">
    <property type="entry name" value="ANK_REP_REGION"/>
    <property type="match status" value="5"/>
</dbReference>
<feature type="repeat" description="ANK" evidence="2">
    <location>
        <begin position="951"/>
        <end position="980"/>
    </location>
</feature>
<dbReference type="PANTHER" id="PTHR10039">
    <property type="entry name" value="AMELOGENIN"/>
    <property type="match status" value="1"/>
</dbReference>
<dbReference type="SUPFAM" id="SSF52540">
    <property type="entry name" value="P-loop containing nucleoside triphosphate hydrolases"/>
    <property type="match status" value="1"/>
</dbReference>
<dbReference type="SMART" id="SM00248">
    <property type="entry name" value="ANK"/>
    <property type="match status" value="9"/>
</dbReference>
<dbReference type="InterPro" id="IPR007111">
    <property type="entry name" value="NACHT_NTPase"/>
</dbReference>
<dbReference type="Pfam" id="PF12796">
    <property type="entry name" value="Ank_2"/>
    <property type="match status" value="3"/>
</dbReference>
<organism evidence="5 6">
    <name type="scientific">Penicillium capsulatum</name>
    <dbReference type="NCBI Taxonomy" id="69766"/>
    <lineage>
        <taxon>Eukaryota</taxon>
        <taxon>Fungi</taxon>
        <taxon>Dikarya</taxon>
        <taxon>Ascomycota</taxon>
        <taxon>Pezizomycotina</taxon>
        <taxon>Eurotiomycetes</taxon>
        <taxon>Eurotiomycetidae</taxon>
        <taxon>Eurotiales</taxon>
        <taxon>Aspergillaceae</taxon>
        <taxon>Penicillium</taxon>
    </lineage>
</organism>
<dbReference type="Proteomes" id="UP001146351">
    <property type="component" value="Unassembled WGS sequence"/>
</dbReference>
<accession>A0A9W9HRU7</accession>
<feature type="repeat" description="ANK" evidence="2">
    <location>
        <begin position="806"/>
        <end position="838"/>
    </location>
</feature>
<dbReference type="Gene3D" id="1.25.40.20">
    <property type="entry name" value="Ankyrin repeat-containing domain"/>
    <property type="match status" value="2"/>
</dbReference>
<dbReference type="InterPro" id="IPR036770">
    <property type="entry name" value="Ankyrin_rpt-contain_sf"/>
</dbReference>
<feature type="domain" description="NACHT" evidence="4">
    <location>
        <begin position="220"/>
        <end position="364"/>
    </location>
</feature>
<evidence type="ECO:0000256" key="2">
    <source>
        <dbReference type="PROSITE-ProRule" id="PRU00023"/>
    </source>
</evidence>
<protein>
    <submittedName>
        <fullName evidence="5">NACHT nucleoside triphosphatase</fullName>
    </submittedName>
</protein>
<reference evidence="5" key="2">
    <citation type="journal article" date="2023" name="IMA Fungus">
        <title>Comparative genomic study of the Penicillium genus elucidates a diverse pangenome and 15 lateral gene transfer events.</title>
        <authorList>
            <person name="Petersen C."/>
            <person name="Sorensen T."/>
            <person name="Nielsen M.R."/>
            <person name="Sondergaard T.E."/>
            <person name="Sorensen J.L."/>
            <person name="Fitzpatrick D.A."/>
            <person name="Frisvad J.C."/>
            <person name="Nielsen K.L."/>
        </authorList>
    </citation>
    <scope>NUCLEOTIDE SEQUENCE</scope>
    <source>
        <strain evidence="5">IBT 21917</strain>
    </source>
</reference>
<dbReference type="Pfam" id="PF22939">
    <property type="entry name" value="WHD_GPIID"/>
    <property type="match status" value="1"/>
</dbReference>
<keyword evidence="2" id="KW-0040">ANK repeat</keyword>
<evidence type="ECO:0000256" key="3">
    <source>
        <dbReference type="SAM" id="Coils"/>
    </source>
</evidence>
<dbReference type="InterPro" id="IPR031348">
    <property type="entry name" value="PigL_N"/>
</dbReference>
<dbReference type="InterPro" id="IPR002110">
    <property type="entry name" value="Ankyrin_rpt"/>
</dbReference>
<dbReference type="AlphaFoldDB" id="A0A9W9HRU7"/>
<dbReference type="OrthoDB" id="4772757at2759"/>
<dbReference type="EMBL" id="JAPQKO010000006">
    <property type="protein sequence ID" value="KAJ5155478.1"/>
    <property type="molecule type" value="Genomic_DNA"/>
</dbReference>
<evidence type="ECO:0000256" key="1">
    <source>
        <dbReference type="ARBA" id="ARBA00022737"/>
    </source>
</evidence>
<evidence type="ECO:0000313" key="6">
    <source>
        <dbReference type="Proteomes" id="UP001146351"/>
    </source>
</evidence>
<dbReference type="InterPro" id="IPR054471">
    <property type="entry name" value="GPIID_WHD"/>
</dbReference>
<name>A0A9W9HRU7_9EURO</name>
<dbReference type="SUPFAM" id="SSF48403">
    <property type="entry name" value="Ankyrin repeat"/>
    <property type="match status" value="1"/>
</dbReference>
<dbReference type="PANTHER" id="PTHR10039:SF16">
    <property type="entry name" value="GPI INOSITOL-DEACYLASE"/>
    <property type="match status" value="1"/>
</dbReference>
<keyword evidence="6" id="KW-1185">Reference proteome</keyword>
<keyword evidence="3" id="KW-0175">Coiled coil</keyword>
<feature type="coiled-coil region" evidence="3">
    <location>
        <begin position="73"/>
        <end position="100"/>
    </location>
</feature>